<keyword evidence="2" id="KW-0413">Isomerase</keyword>
<evidence type="ECO:0000259" key="1">
    <source>
        <dbReference type="Pfam" id="PF01261"/>
    </source>
</evidence>
<accession>A0A9D1TVE7</accession>
<comment type="caution">
    <text evidence="2">The sequence shown here is derived from an EMBL/GenBank/DDBJ whole genome shotgun (WGS) entry which is preliminary data.</text>
</comment>
<dbReference type="Gene3D" id="3.20.20.150">
    <property type="entry name" value="Divalent-metal-dependent TIM barrel enzymes"/>
    <property type="match status" value="1"/>
</dbReference>
<dbReference type="InterPro" id="IPR013022">
    <property type="entry name" value="Xyl_isomerase-like_TIM-brl"/>
</dbReference>
<dbReference type="InterPro" id="IPR050312">
    <property type="entry name" value="IolE/XylAMocC-like"/>
</dbReference>
<reference evidence="2" key="2">
    <citation type="submission" date="2021-04" db="EMBL/GenBank/DDBJ databases">
        <authorList>
            <person name="Gilroy R."/>
        </authorList>
    </citation>
    <scope>NUCLEOTIDE SEQUENCE</scope>
    <source>
        <strain evidence="2">ChiHcolR34-3080</strain>
    </source>
</reference>
<sequence>MQASQLCAANYHYKRYTLEAFLAAAERLGYQSIELWASGPHLHLEDYDGARLDALARSIRAHGLTLRCFTPEQCVYAISVSHPDKVYRDRTVDFFNRHIEASVRLGCDRMVVSTGFAYLDVDAEDAFGWCAEAMARIARKAEAEGVTLAVEPFTKYTTHICNQASQLVRLLQTVNSPRLKGLADTDVIATTAVDTFSSFIDVIGAENLGHVHFVDGHPGGHLALGDGALDLETALSKLEAVRYDGPLGLEILDRSYVFEPDRPLRQSMDWFLAHLEKKG</sequence>
<reference evidence="2" key="1">
    <citation type="journal article" date="2021" name="PeerJ">
        <title>Extensive microbial diversity within the chicken gut microbiome revealed by metagenomics and culture.</title>
        <authorList>
            <person name="Gilroy R."/>
            <person name="Ravi A."/>
            <person name="Getino M."/>
            <person name="Pursley I."/>
            <person name="Horton D.L."/>
            <person name="Alikhan N.F."/>
            <person name="Baker D."/>
            <person name="Gharbi K."/>
            <person name="Hall N."/>
            <person name="Watson M."/>
            <person name="Adriaenssens E.M."/>
            <person name="Foster-Nyarko E."/>
            <person name="Jarju S."/>
            <person name="Secka A."/>
            <person name="Antonio M."/>
            <person name="Oren A."/>
            <person name="Chaudhuri R.R."/>
            <person name="La Ragione R."/>
            <person name="Hildebrand F."/>
            <person name="Pallen M.J."/>
        </authorList>
    </citation>
    <scope>NUCLEOTIDE SEQUENCE</scope>
    <source>
        <strain evidence="2">ChiHcolR34-3080</strain>
    </source>
</reference>
<dbReference type="GO" id="GO:0016853">
    <property type="term" value="F:isomerase activity"/>
    <property type="evidence" value="ECO:0007669"/>
    <property type="project" value="UniProtKB-KW"/>
</dbReference>
<proteinExistence type="predicted"/>
<dbReference type="SUPFAM" id="SSF51658">
    <property type="entry name" value="Xylose isomerase-like"/>
    <property type="match status" value="1"/>
</dbReference>
<dbReference type="AlphaFoldDB" id="A0A9D1TVE7"/>
<dbReference type="Pfam" id="PF01261">
    <property type="entry name" value="AP_endonuc_2"/>
    <property type="match status" value="1"/>
</dbReference>
<evidence type="ECO:0000313" key="3">
    <source>
        <dbReference type="Proteomes" id="UP000823933"/>
    </source>
</evidence>
<protein>
    <submittedName>
        <fullName evidence="2">Sugar phosphate isomerase/epimerase</fullName>
    </submittedName>
</protein>
<name>A0A9D1TVE7_9FIRM</name>
<dbReference type="EMBL" id="DXHQ01000026">
    <property type="protein sequence ID" value="HIW08206.1"/>
    <property type="molecule type" value="Genomic_DNA"/>
</dbReference>
<organism evidence="2 3">
    <name type="scientific">Candidatus Faecalibacterium intestinigallinarum</name>
    <dbReference type="NCBI Taxonomy" id="2838581"/>
    <lineage>
        <taxon>Bacteria</taxon>
        <taxon>Bacillati</taxon>
        <taxon>Bacillota</taxon>
        <taxon>Clostridia</taxon>
        <taxon>Eubacteriales</taxon>
        <taxon>Oscillospiraceae</taxon>
        <taxon>Faecalibacterium</taxon>
    </lineage>
</organism>
<dbReference type="Proteomes" id="UP000823933">
    <property type="component" value="Unassembled WGS sequence"/>
</dbReference>
<evidence type="ECO:0000313" key="2">
    <source>
        <dbReference type="EMBL" id="HIW08206.1"/>
    </source>
</evidence>
<feature type="domain" description="Xylose isomerase-like TIM barrel" evidence="1">
    <location>
        <begin position="22"/>
        <end position="272"/>
    </location>
</feature>
<gene>
    <name evidence="2" type="ORF">H9890_02240</name>
</gene>
<dbReference type="PANTHER" id="PTHR12110:SF41">
    <property type="entry name" value="INOSOSE DEHYDRATASE"/>
    <property type="match status" value="1"/>
</dbReference>
<dbReference type="InterPro" id="IPR036237">
    <property type="entry name" value="Xyl_isomerase-like_sf"/>
</dbReference>
<dbReference type="PANTHER" id="PTHR12110">
    <property type="entry name" value="HYDROXYPYRUVATE ISOMERASE"/>
    <property type="match status" value="1"/>
</dbReference>